<organism evidence="3 4">
    <name type="scientific">Lysobacter korlensis</name>
    <dbReference type="NCBI Taxonomy" id="553636"/>
    <lineage>
        <taxon>Bacteria</taxon>
        <taxon>Pseudomonadati</taxon>
        <taxon>Pseudomonadota</taxon>
        <taxon>Gammaproteobacteria</taxon>
        <taxon>Lysobacterales</taxon>
        <taxon>Lysobacteraceae</taxon>
        <taxon>Lysobacter</taxon>
    </lineage>
</organism>
<accession>A0ABV6RWZ5</accession>
<proteinExistence type="inferred from homology"/>
<dbReference type="InterPro" id="IPR013538">
    <property type="entry name" value="ASHA1/2-like_C"/>
</dbReference>
<evidence type="ECO:0000259" key="2">
    <source>
        <dbReference type="Pfam" id="PF08327"/>
    </source>
</evidence>
<keyword evidence="4" id="KW-1185">Reference proteome</keyword>
<dbReference type="EMBL" id="JBHLTG010000005">
    <property type="protein sequence ID" value="MFC0680423.1"/>
    <property type="molecule type" value="Genomic_DNA"/>
</dbReference>
<evidence type="ECO:0000313" key="3">
    <source>
        <dbReference type="EMBL" id="MFC0680423.1"/>
    </source>
</evidence>
<dbReference type="Gene3D" id="3.30.530.20">
    <property type="match status" value="1"/>
</dbReference>
<reference evidence="3 4" key="1">
    <citation type="submission" date="2024-09" db="EMBL/GenBank/DDBJ databases">
        <authorList>
            <person name="Sun Q."/>
            <person name="Mori K."/>
        </authorList>
    </citation>
    <scope>NUCLEOTIDE SEQUENCE [LARGE SCALE GENOMIC DNA]</scope>
    <source>
        <strain evidence="3 4">KCTC 23076</strain>
    </source>
</reference>
<dbReference type="SUPFAM" id="SSF55961">
    <property type="entry name" value="Bet v1-like"/>
    <property type="match status" value="1"/>
</dbReference>
<protein>
    <submittedName>
        <fullName evidence="3">SRPBCC domain-containing protein</fullName>
    </submittedName>
</protein>
<evidence type="ECO:0000256" key="1">
    <source>
        <dbReference type="ARBA" id="ARBA00006817"/>
    </source>
</evidence>
<evidence type="ECO:0000313" key="4">
    <source>
        <dbReference type="Proteomes" id="UP001589896"/>
    </source>
</evidence>
<feature type="domain" description="Activator of Hsp90 ATPase homologue 1/2-like C-terminal" evidence="2">
    <location>
        <begin position="23"/>
        <end position="128"/>
    </location>
</feature>
<dbReference type="InterPro" id="IPR023393">
    <property type="entry name" value="START-like_dom_sf"/>
</dbReference>
<comment type="similarity">
    <text evidence="1">Belongs to the AHA1 family.</text>
</comment>
<sequence length="136" mass="15294">MTPTGLTKDAGWELGVRRTVPLPSQDVWDYLIGPGRRRWLGHAELGTNTGDRYTTADGVEGEIRGFTEGQKLRITWRPTDWRHDSTLQISVRPAASGTTIGIHQERLADAAERERMLTHWTQVMDKIMEDLAAPGE</sequence>
<dbReference type="Pfam" id="PF08327">
    <property type="entry name" value="AHSA1"/>
    <property type="match status" value="1"/>
</dbReference>
<gene>
    <name evidence="3" type="ORF">ACFFGH_21540</name>
</gene>
<name>A0ABV6RWZ5_9GAMM</name>
<dbReference type="RefSeq" id="WP_386672140.1">
    <property type="nucleotide sequence ID" value="NZ_JBHLTG010000005.1"/>
</dbReference>
<dbReference type="Proteomes" id="UP001589896">
    <property type="component" value="Unassembled WGS sequence"/>
</dbReference>
<comment type="caution">
    <text evidence="3">The sequence shown here is derived from an EMBL/GenBank/DDBJ whole genome shotgun (WGS) entry which is preliminary data.</text>
</comment>